<evidence type="ECO:0000313" key="2">
    <source>
        <dbReference type="Proteomes" id="UP000319143"/>
    </source>
</evidence>
<dbReference type="EMBL" id="SJPV01000002">
    <property type="protein sequence ID" value="TWU40846.1"/>
    <property type="molecule type" value="Genomic_DNA"/>
</dbReference>
<dbReference type="Proteomes" id="UP000319143">
    <property type="component" value="Unassembled WGS sequence"/>
</dbReference>
<reference evidence="1 2" key="1">
    <citation type="submission" date="2019-02" db="EMBL/GenBank/DDBJ databases">
        <title>Deep-cultivation of Planctomycetes and their phenomic and genomic characterization uncovers novel biology.</title>
        <authorList>
            <person name="Wiegand S."/>
            <person name="Jogler M."/>
            <person name="Boedeker C."/>
            <person name="Pinto D."/>
            <person name="Vollmers J."/>
            <person name="Rivas-Marin E."/>
            <person name="Kohn T."/>
            <person name="Peeters S.H."/>
            <person name="Heuer A."/>
            <person name="Rast P."/>
            <person name="Oberbeckmann S."/>
            <person name="Bunk B."/>
            <person name="Jeske O."/>
            <person name="Meyerdierks A."/>
            <person name="Storesund J.E."/>
            <person name="Kallscheuer N."/>
            <person name="Luecker S."/>
            <person name="Lage O.M."/>
            <person name="Pohl T."/>
            <person name="Merkel B.J."/>
            <person name="Hornburger P."/>
            <person name="Mueller R.-W."/>
            <person name="Bruemmer F."/>
            <person name="Labrenz M."/>
            <person name="Spormann A.M."/>
            <person name="Op Den Camp H."/>
            <person name="Overmann J."/>
            <person name="Amann R."/>
            <person name="Jetten M.S.M."/>
            <person name="Mascher T."/>
            <person name="Medema M.H."/>
            <person name="Devos D.P."/>
            <person name="Kaster A.-K."/>
            <person name="Ovreas L."/>
            <person name="Rohde M."/>
            <person name="Galperin M.Y."/>
            <person name="Jogler C."/>
        </authorList>
    </citation>
    <scope>NUCLEOTIDE SEQUENCE [LARGE SCALE GENOMIC DNA]</scope>
    <source>
        <strain evidence="1 2">Poly41</strain>
    </source>
</reference>
<name>A0A5C6E0H7_9BACT</name>
<organism evidence="1 2">
    <name type="scientific">Novipirellula artificiosorum</name>
    <dbReference type="NCBI Taxonomy" id="2528016"/>
    <lineage>
        <taxon>Bacteria</taxon>
        <taxon>Pseudomonadati</taxon>
        <taxon>Planctomycetota</taxon>
        <taxon>Planctomycetia</taxon>
        <taxon>Pirellulales</taxon>
        <taxon>Pirellulaceae</taxon>
        <taxon>Novipirellula</taxon>
    </lineage>
</organism>
<gene>
    <name evidence="1" type="ORF">Poly41_16810</name>
</gene>
<proteinExistence type="predicted"/>
<comment type="caution">
    <text evidence="1">The sequence shown here is derived from an EMBL/GenBank/DDBJ whole genome shotgun (WGS) entry which is preliminary data.</text>
</comment>
<sequence length="66" mass="7366">MVRLSPFRLAVASARTLQWVEGTVGAAPFCEGIFRVSRIKFAMTTKDYTMPLARFSCVTITCIAYN</sequence>
<evidence type="ECO:0000313" key="1">
    <source>
        <dbReference type="EMBL" id="TWU40846.1"/>
    </source>
</evidence>
<keyword evidence="2" id="KW-1185">Reference proteome</keyword>
<accession>A0A5C6E0H7</accession>
<protein>
    <submittedName>
        <fullName evidence="1">Uncharacterized protein</fullName>
    </submittedName>
</protein>
<dbReference type="AlphaFoldDB" id="A0A5C6E0H7"/>